<feature type="compositionally biased region" description="Acidic residues" evidence="1">
    <location>
        <begin position="271"/>
        <end position="281"/>
    </location>
</feature>
<protein>
    <submittedName>
        <fullName evidence="2">Uncharacterized protein</fullName>
    </submittedName>
</protein>
<feature type="compositionally biased region" description="Acidic residues" evidence="1">
    <location>
        <begin position="170"/>
        <end position="187"/>
    </location>
</feature>
<name>A0A9P3LLM8_9APHY</name>
<evidence type="ECO:0000313" key="2">
    <source>
        <dbReference type="EMBL" id="GJE99686.1"/>
    </source>
</evidence>
<feature type="compositionally biased region" description="Low complexity" evidence="1">
    <location>
        <begin position="326"/>
        <end position="341"/>
    </location>
</feature>
<proteinExistence type="predicted"/>
<feature type="region of interest" description="Disordered" evidence="1">
    <location>
        <begin position="168"/>
        <end position="190"/>
    </location>
</feature>
<dbReference type="EMBL" id="BPQB01000116">
    <property type="protein sequence ID" value="GJE99686.1"/>
    <property type="molecule type" value="Genomic_DNA"/>
</dbReference>
<dbReference type="Proteomes" id="UP000703269">
    <property type="component" value="Unassembled WGS sequence"/>
</dbReference>
<organism evidence="2 3">
    <name type="scientific">Phanerochaete sordida</name>
    <dbReference type="NCBI Taxonomy" id="48140"/>
    <lineage>
        <taxon>Eukaryota</taxon>
        <taxon>Fungi</taxon>
        <taxon>Dikarya</taxon>
        <taxon>Basidiomycota</taxon>
        <taxon>Agaricomycotina</taxon>
        <taxon>Agaricomycetes</taxon>
        <taxon>Polyporales</taxon>
        <taxon>Phanerochaetaceae</taxon>
        <taxon>Phanerochaete</taxon>
    </lineage>
</organism>
<feature type="compositionally biased region" description="Low complexity" evidence="1">
    <location>
        <begin position="18"/>
        <end position="27"/>
    </location>
</feature>
<keyword evidence="3" id="KW-1185">Reference proteome</keyword>
<feature type="region of interest" description="Disordered" evidence="1">
    <location>
        <begin position="108"/>
        <end position="128"/>
    </location>
</feature>
<reference evidence="2 3" key="1">
    <citation type="submission" date="2021-08" db="EMBL/GenBank/DDBJ databases">
        <title>Draft Genome Sequence of Phanerochaete sordida strain YK-624.</title>
        <authorList>
            <person name="Mori T."/>
            <person name="Dohra H."/>
            <person name="Suzuki T."/>
            <person name="Kawagishi H."/>
            <person name="Hirai H."/>
        </authorList>
    </citation>
    <scope>NUCLEOTIDE SEQUENCE [LARGE SCALE GENOMIC DNA]</scope>
    <source>
        <strain evidence="2 3">YK-624</strain>
    </source>
</reference>
<feature type="region of interest" description="Disordered" evidence="1">
    <location>
        <begin position="1"/>
        <end position="27"/>
    </location>
</feature>
<gene>
    <name evidence="2" type="ORF">PsYK624_159570</name>
</gene>
<feature type="compositionally biased region" description="Basic and acidic residues" evidence="1">
    <location>
        <begin position="1"/>
        <end position="10"/>
    </location>
</feature>
<comment type="caution">
    <text evidence="2">The sequence shown here is derived from an EMBL/GenBank/DDBJ whole genome shotgun (WGS) entry which is preliminary data.</text>
</comment>
<feature type="region of interest" description="Disordered" evidence="1">
    <location>
        <begin position="247"/>
        <end position="341"/>
    </location>
</feature>
<evidence type="ECO:0000256" key="1">
    <source>
        <dbReference type="SAM" id="MobiDB-lite"/>
    </source>
</evidence>
<evidence type="ECO:0000313" key="3">
    <source>
        <dbReference type="Proteomes" id="UP000703269"/>
    </source>
</evidence>
<feature type="compositionally biased region" description="Basic and acidic residues" evidence="1">
    <location>
        <begin position="310"/>
        <end position="325"/>
    </location>
</feature>
<dbReference type="OrthoDB" id="2552978at2759"/>
<accession>A0A9P3LLM8</accession>
<sequence length="341" mass="37486">MSKRKADAYRRQRRERSPAAPSAPDPALFITAHEADVVRGPRAHAAALALEVRLVDGQRVPGEGLIRWHGSDGAHSEFVEGEARDGKGEEVWVDRYDARLLLSSLPDTTQPTVHASSSRADSPSGWSDLPSDAEDTFFLSPSELSEYRNAKRRRTLDAGRAARLRALEALEPEPPVEETWASDEEPDDPQRDLMRRTATHLLTSPNRAQLEARILANHGADARFAFLRGRWARAWRTELGRVRLVQQEERRKEEEAKGAKVGLGALGGYGDSDDGEDEDDDGKGSSEGEAVEDVQAVPTMDATIEPSADDALKEARRARAREWAAQRKAAAASAQQQDNAS</sequence>
<feature type="compositionally biased region" description="Basic and acidic residues" evidence="1">
    <location>
        <begin position="247"/>
        <end position="258"/>
    </location>
</feature>
<feature type="compositionally biased region" description="Polar residues" evidence="1">
    <location>
        <begin position="108"/>
        <end position="125"/>
    </location>
</feature>
<dbReference type="AlphaFoldDB" id="A0A9P3LLM8"/>